<evidence type="ECO:0000313" key="2">
    <source>
        <dbReference type="Proteomes" id="UP001183809"/>
    </source>
</evidence>
<gene>
    <name evidence="1" type="ORF">RM764_10410</name>
</gene>
<accession>A0ABU2TR31</accession>
<protein>
    <submittedName>
        <fullName evidence="1">Uncharacterized protein</fullName>
    </submittedName>
</protein>
<sequence length="236" mass="26104">MTDGITWLGEPKSIDWGGYSVVIALDLAGEELAARVAASRFGRHKQLPRFLGSLTGWQADDVMSGLFGDTHQAIALRYGEIDEWSYVVQHGSWHEEFGPEPPVSRGGAHVYRLWYEEENGKPVPPYFSYEHDGRTLCAFNLHLDRSWGYTGVDGDPKVASALEAELRAAGLPPEDPERLADDRRTVHRTCLGVIERHFGLTLPREEILNSPLPTLLMKANVARCPCCGAPHCPADG</sequence>
<dbReference type="RefSeq" id="WP_311694292.1">
    <property type="nucleotide sequence ID" value="NZ_JAVREY010000008.1"/>
</dbReference>
<dbReference type="Proteomes" id="UP001183809">
    <property type="component" value="Unassembled WGS sequence"/>
</dbReference>
<reference evidence="2" key="1">
    <citation type="submission" date="2023-07" db="EMBL/GenBank/DDBJ databases">
        <title>30 novel species of actinomycetes from the DSMZ collection.</title>
        <authorList>
            <person name="Nouioui I."/>
        </authorList>
    </citation>
    <scope>NUCLEOTIDE SEQUENCE [LARGE SCALE GENOMIC DNA]</scope>
    <source>
        <strain evidence="2">DSM 41699</strain>
    </source>
</reference>
<dbReference type="EMBL" id="JAVREY010000008">
    <property type="protein sequence ID" value="MDT0463423.1"/>
    <property type="molecule type" value="Genomic_DNA"/>
</dbReference>
<name>A0ABU2TR31_9ACTN</name>
<keyword evidence="2" id="KW-1185">Reference proteome</keyword>
<evidence type="ECO:0000313" key="1">
    <source>
        <dbReference type="EMBL" id="MDT0463423.1"/>
    </source>
</evidence>
<proteinExistence type="predicted"/>
<organism evidence="1 2">
    <name type="scientific">Streptomyces gibsoniae</name>
    <dbReference type="NCBI Taxonomy" id="3075529"/>
    <lineage>
        <taxon>Bacteria</taxon>
        <taxon>Bacillati</taxon>
        <taxon>Actinomycetota</taxon>
        <taxon>Actinomycetes</taxon>
        <taxon>Kitasatosporales</taxon>
        <taxon>Streptomycetaceae</taxon>
        <taxon>Streptomyces</taxon>
    </lineage>
</organism>
<comment type="caution">
    <text evidence="1">The sequence shown here is derived from an EMBL/GenBank/DDBJ whole genome shotgun (WGS) entry which is preliminary data.</text>
</comment>